<evidence type="ECO:0000256" key="3">
    <source>
        <dbReference type="ARBA" id="ARBA00004798"/>
    </source>
</evidence>
<feature type="binding site" evidence="9 12">
    <location>
        <position position="197"/>
    </location>
    <ligand>
        <name>substrate</name>
    </ligand>
</feature>
<feature type="binding site" evidence="9 13">
    <location>
        <position position="414"/>
    </location>
    <ligand>
        <name>Mn(2+)</name>
        <dbReference type="ChEBI" id="CHEBI:29035"/>
        <label>1</label>
    </ligand>
</feature>
<dbReference type="InterPro" id="IPR036646">
    <property type="entry name" value="PGAM_B_sf"/>
</dbReference>
<evidence type="ECO:0000256" key="13">
    <source>
        <dbReference type="PIRSR" id="PIRSR001492-3"/>
    </source>
</evidence>
<feature type="binding site" evidence="9 13">
    <location>
        <position position="455"/>
    </location>
    <ligand>
        <name>Mn(2+)</name>
        <dbReference type="ChEBI" id="CHEBI:29035"/>
        <label>2</label>
    </ligand>
</feature>
<keyword evidence="5 9" id="KW-0479">Metal-binding</keyword>
<comment type="function">
    <text evidence="2 9">Catalyzes the interconversion of 2-phosphoglycerate and 3-phosphoglycerate.</text>
</comment>
<evidence type="ECO:0000259" key="14">
    <source>
        <dbReference type="Pfam" id="PF01676"/>
    </source>
</evidence>
<comment type="subunit">
    <text evidence="9">Monomer.</text>
</comment>
<dbReference type="SUPFAM" id="SSF53649">
    <property type="entry name" value="Alkaline phosphatase-like"/>
    <property type="match status" value="1"/>
</dbReference>
<dbReference type="GO" id="GO:0004619">
    <property type="term" value="F:phosphoglycerate mutase activity"/>
    <property type="evidence" value="ECO:0007669"/>
    <property type="project" value="UniProtKB-UniRule"/>
</dbReference>
<feature type="binding site" evidence="9 12">
    <location>
        <position position="347"/>
    </location>
    <ligand>
        <name>substrate</name>
    </ligand>
</feature>
<dbReference type="Gene3D" id="3.40.720.10">
    <property type="entry name" value="Alkaline Phosphatase, subunit A"/>
    <property type="match status" value="1"/>
</dbReference>
<dbReference type="PANTHER" id="PTHR31637">
    <property type="entry name" value="2,3-BISPHOSPHOGLYCERATE-INDEPENDENT PHOSPHOGLYCERATE MUTASE"/>
    <property type="match status" value="1"/>
</dbReference>
<name>A0A1F7WEA4_9BACT</name>
<feature type="binding site" evidence="9 13">
    <location>
        <position position="474"/>
    </location>
    <ligand>
        <name>Mn(2+)</name>
        <dbReference type="ChEBI" id="CHEBI:29035"/>
        <label>1</label>
    </ligand>
</feature>
<dbReference type="Pfam" id="PF01676">
    <property type="entry name" value="Metalloenzyme"/>
    <property type="match status" value="1"/>
</dbReference>
<proteinExistence type="inferred from homology"/>
<evidence type="ECO:0000256" key="4">
    <source>
        <dbReference type="ARBA" id="ARBA00008819"/>
    </source>
</evidence>
<evidence type="ECO:0000256" key="7">
    <source>
        <dbReference type="ARBA" id="ARBA00023211"/>
    </source>
</evidence>
<evidence type="ECO:0000313" key="16">
    <source>
        <dbReference type="EMBL" id="OGM01152.1"/>
    </source>
</evidence>
<evidence type="ECO:0000256" key="5">
    <source>
        <dbReference type="ARBA" id="ARBA00022723"/>
    </source>
</evidence>
<dbReference type="GO" id="GO:0030145">
    <property type="term" value="F:manganese ion binding"/>
    <property type="evidence" value="ECO:0007669"/>
    <property type="project" value="UniProtKB-UniRule"/>
</dbReference>
<dbReference type="PIRSF" id="PIRSF001492">
    <property type="entry name" value="IPGAM"/>
    <property type="match status" value="1"/>
</dbReference>
<dbReference type="HAMAP" id="MF_01038">
    <property type="entry name" value="GpmI"/>
    <property type="match status" value="1"/>
</dbReference>
<dbReference type="Pfam" id="PF06415">
    <property type="entry name" value="iPGM_N"/>
    <property type="match status" value="1"/>
</dbReference>
<dbReference type="STRING" id="1802424.A2480_00485"/>
<comment type="similarity">
    <text evidence="4 9">Belongs to the BPG-independent phosphoglycerate mutase family.</text>
</comment>
<dbReference type="NCBIfam" id="TIGR01307">
    <property type="entry name" value="pgm_bpd_ind"/>
    <property type="match status" value="1"/>
</dbReference>
<dbReference type="InterPro" id="IPR017850">
    <property type="entry name" value="Alkaline_phosphatase_core_sf"/>
</dbReference>
<keyword evidence="6 9" id="KW-0324">Glycolysis</keyword>
<keyword evidence="7 9" id="KW-0464">Manganese</keyword>
<feature type="active site" description="Phosphoserine intermediate" evidence="9 11">
    <location>
        <position position="69"/>
    </location>
</feature>
<evidence type="ECO:0000256" key="11">
    <source>
        <dbReference type="PIRSR" id="PIRSR001492-1"/>
    </source>
</evidence>
<comment type="catalytic activity">
    <reaction evidence="1 9">
        <text>(2R)-2-phosphoglycerate = (2R)-3-phosphoglycerate</text>
        <dbReference type="Rhea" id="RHEA:15901"/>
        <dbReference type="ChEBI" id="CHEBI:58272"/>
        <dbReference type="ChEBI" id="CHEBI:58289"/>
        <dbReference type="EC" id="5.4.2.12"/>
    </reaction>
</comment>
<evidence type="ECO:0000313" key="17">
    <source>
        <dbReference type="Proteomes" id="UP000176988"/>
    </source>
</evidence>
<evidence type="ECO:0000256" key="10">
    <source>
        <dbReference type="NCBIfam" id="TIGR01307"/>
    </source>
</evidence>
<dbReference type="GO" id="GO:0006007">
    <property type="term" value="P:glucose catabolic process"/>
    <property type="evidence" value="ECO:0007669"/>
    <property type="project" value="InterPro"/>
</dbReference>
<dbReference type="InterPro" id="IPR011258">
    <property type="entry name" value="BPG-indep_PGM_N"/>
</dbReference>
<evidence type="ECO:0000256" key="12">
    <source>
        <dbReference type="PIRSR" id="PIRSR001492-2"/>
    </source>
</evidence>
<feature type="domain" description="Metalloenzyme" evidence="14">
    <location>
        <begin position="12"/>
        <end position="511"/>
    </location>
</feature>
<evidence type="ECO:0000256" key="6">
    <source>
        <dbReference type="ARBA" id="ARBA00023152"/>
    </source>
</evidence>
<dbReference type="CDD" id="cd16010">
    <property type="entry name" value="iPGM"/>
    <property type="match status" value="1"/>
</dbReference>
<feature type="binding site" evidence="9 13">
    <location>
        <position position="456"/>
    </location>
    <ligand>
        <name>Mn(2+)</name>
        <dbReference type="ChEBI" id="CHEBI:29035"/>
        <label>2</label>
    </ligand>
</feature>
<sequence>MDSVPASSKSDPVVLAILDGWGIGPVGRGNAIRLAKTPQLDALQRRFPHTQMLAHGLDVGLLANQEGNSEAGHSNIGAGRIVRQDILYVTEAIKDGTFFKNSALKEAIKHAGKNGSRVHVMGLMSNGNSAHASPDHLYGLLRMLREEHQQEVRLHLFTDGRDSSPHSAPKLLHLLEKQLSEGQKVATIMGRFYAMDRNKWWVRTEHAYNAIVCGEGLAAPDPGIAILRGYNRGETDEFILPTVIVDNDNHPVGTVENGDSIIFYNLRSDRARQLAKTFIQKKFNDRNERAFNRKKVLKDICFVAMTDFGPDLDNIMTAFPSRDVRMGLTEVLGRHGLQQLYIAESEKFAHVTYFLNGGYSKVRFDEERMCIPSQFVPHHYLSPEMRAGVITDEVIRRLRTGYNGFIALNIANADMVAHSGNIPATMEAVNYVDECLGLLSKEVLARNGTLVIVGDHGNAEQMSNKQTGEVITEHSTNPVPFVVINEQLRRCKLDNGRLADAAPTILDIMDIPKPTEMTGISLLHRR</sequence>
<comment type="cofactor">
    <cofactor evidence="9">
        <name>Mn(2+)</name>
        <dbReference type="ChEBI" id="CHEBI:29035"/>
    </cofactor>
    <text evidence="9">Binds 2 manganese ions per subunit.</text>
</comment>
<organism evidence="16 17">
    <name type="scientific">Candidatus Uhrbacteria bacterium RIFOXYC2_FULL_47_19</name>
    <dbReference type="NCBI Taxonomy" id="1802424"/>
    <lineage>
        <taxon>Bacteria</taxon>
        <taxon>Candidatus Uhriibacteriota</taxon>
    </lineage>
</organism>
<feature type="binding site" evidence="9 13">
    <location>
        <position position="19"/>
    </location>
    <ligand>
        <name>Mn(2+)</name>
        <dbReference type="ChEBI" id="CHEBI:29035"/>
        <label>2</label>
    </ligand>
</feature>
<dbReference type="InterPro" id="IPR006124">
    <property type="entry name" value="Metalloenzyme"/>
</dbReference>
<keyword evidence="8 9" id="KW-0413">Isomerase</keyword>
<feature type="binding site" evidence="9 12">
    <location>
        <position position="191"/>
    </location>
    <ligand>
        <name>substrate</name>
    </ligand>
</feature>
<dbReference type="InterPro" id="IPR005995">
    <property type="entry name" value="Pgm_bpd_ind"/>
</dbReference>
<evidence type="ECO:0000256" key="2">
    <source>
        <dbReference type="ARBA" id="ARBA00002315"/>
    </source>
</evidence>
<feature type="domain" description="BPG-independent PGAM N-terminal" evidence="15">
    <location>
        <begin position="89"/>
        <end position="308"/>
    </location>
</feature>
<gene>
    <name evidence="9" type="primary">gpmI</name>
    <name evidence="16" type="ORF">A2480_00485</name>
</gene>
<dbReference type="EMBL" id="MGFG01000016">
    <property type="protein sequence ID" value="OGM01152.1"/>
    <property type="molecule type" value="Genomic_DNA"/>
</dbReference>
<feature type="binding site" evidence="9 13">
    <location>
        <position position="69"/>
    </location>
    <ligand>
        <name>Mn(2+)</name>
        <dbReference type="ChEBI" id="CHEBI:29035"/>
        <label>2</label>
    </ligand>
</feature>
<dbReference type="Gene3D" id="3.40.1450.10">
    <property type="entry name" value="BPG-independent phosphoglycerate mutase, domain B"/>
    <property type="match status" value="1"/>
</dbReference>
<dbReference type="GO" id="GO:0005829">
    <property type="term" value="C:cytosol"/>
    <property type="evidence" value="ECO:0007669"/>
    <property type="project" value="TreeGrafter"/>
</dbReference>
<feature type="binding site" evidence="9 12">
    <location>
        <position position="131"/>
    </location>
    <ligand>
        <name>substrate</name>
    </ligand>
</feature>
<feature type="binding site" evidence="9 12">
    <location>
        <begin position="267"/>
        <end position="270"/>
    </location>
    <ligand>
        <name>substrate</name>
    </ligand>
</feature>
<dbReference type="AlphaFoldDB" id="A0A1F7WEA4"/>
<feature type="binding site" evidence="9 13">
    <location>
        <position position="418"/>
    </location>
    <ligand>
        <name>Mn(2+)</name>
        <dbReference type="ChEBI" id="CHEBI:29035"/>
        <label>1</label>
    </ligand>
</feature>
<protein>
    <recommendedName>
        <fullName evidence="9 10">2,3-bisphosphoglycerate-independent phosphoglycerate mutase</fullName>
        <shortName evidence="9">BPG-independent PGAM</shortName>
        <shortName evidence="9">Phosphoglyceromutase</shortName>
        <shortName evidence="9">iPGM</shortName>
        <ecNumber evidence="9 10">5.4.2.12</ecNumber>
    </recommendedName>
</protein>
<dbReference type="GO" id="GO:0006096">
    <property type="term" value="P:glycolytic process"/>
    <property type="evidence" value="ECO:0007669"/>
    <property type="project" value="UniProtKB-UniRule"/>
</dbReference>
<accession>A0A1F7WEA4</accession>
<comment type="caution">
    <text evidence="16">The sequence shown here is derived from an EMBL/GenBank/DDBJ whole genome shotgun (WGS) entry which is preliminary data.</text>
</comment>
<evidence type="ECO:0000256" key="1">
    <source>
        <dbReference type="ARBA" id="ARBA00000370"/>
    </source>
</evidence>
<dbReference type="EC" id="5.4.2.12" evidence="9 10"/>
<dbReference type="UniPathway" id="UPA00109">
    <property type="reaction ID" value="UER00186"/>
</dbReference>
<dbReference type="FunFam" id="3.40.1450.10:FF:000002">
    <property type="entry name" value="2,3-bisphosphoglycerate-independent phosphoglycerate mutase"/>
    <property type="match status" value="1"/>
</dbReference>
<comment type="pathway">
    <text evidence="3 9">Carbohydrate degradation; glycolysis; pyruvate from D-glyceraldehyde 3-phosphate: step 3/5.</text>
</comment>
<dbReference type="PANTHER" id="PTHR31637:SF0">
    <property type="entry name" value="2,3-BISPHOSPHOGLYCERATE-INDEPENDENT PHOSPHOGLYCERATE MUTASE"/>
    <property type="match status" value="1"/>
</dbReference>
<evidence type="ECO:0000256" key="9">
    <source>
        <dbReference type="HAMAP-Rule" id="MF_01038"/>
    </source>
</evidence>
<reference evidence="16 17" key="1">
    <citation type="journal article" date="2016" name="Nat. Commun.">
        <title>Thousands of microbial genomes shed light on interconnected biogeochemical processes in an aquifer system.</title>
        <authorList>
            <person name="Anantharaman K."/>
            <person name="Brown C.T."/>
            <person name="Hug L.A."/>
            <person name="Sharon I."/>
            <person name="Castelle C.J."/>
            <person name="Probst A.J."/>
            <person name="Thomas B.C."/>
            <person name="Singh A."/>
            <person name="Wilkins M.J."/>
            <person name="Karaoz U."/>
            <person name="Brodie E.L."/>
            <person name="Williams K.H."/>
            <person name="Hubbard S.S."/>
            <person name="Banfield J.F."/>
        </authorList>
    </citation>
    <scope>NUCLEOTIDE SEQUENCE [LARGE SCALE GENOMIC DNA]</scope>
</reference>
<evidence type="ECO:0000259" key="15">
    <source>
        <dbReference type="Pfam" id="PF06415"/>
    </source>
</evidence>
<evidence type="ECO:0000256" key="8">
    <source>
        <dbReference type="ARBA" id="ARBA00023235"/>
    </source>
</evidence>
<feature type="binding site" evidence="9 12">
    <location>
        <begin position="161"/>
        <end position="162"/>
    </location>
    <ligand>
        <name>substrate</name>
    </ligand>
</feature>
<dbReference type="Proteomes" id="UP000176988">
    <property type="component" value="Unassembled WGS sequence"/>
</dbReference>
<dbReference type="SUPFAM" id="SSF64158">
    <property type="entry name" value="2,3-Bisphosphoglycerate-independent phosphoglycerate mutase, substrate-binding domain"/>
    <property type="match status" value="1"/>
</dbReference>